<name>A0A2T7NJQ8_POMCA</name>
<dbReference type="AlphaFoldDB" id="A0A2T7NJQ8"/>
<dbReference type="EMBL" id="PZQS01000012">
    <property type="protein sequence ID" value="PVD21404.1"/>
    <property type="molecule type" value="Genomic_DNA"/>
</dbReference>
<protein>
    <submittedName>
        <fullName evidence="2">Uncharacterized protein</fullName>
    </submittedName>
</protein>
<reference evidence="2 3" key="1">
    <citation type="submission" date="2018-04" db="EMBL/GenBank/DDBJ databases">
        <title>The genome of golden apple snail Pomacea canaliculata provides insight into stress tolerance and invasive adaptation.</title>
        <authorList>
            <person name="Liu C."/>
            <person name="Liu B."/>
            <person name="Ren Y."/>
            <person name="Zhang Y."/>
            <person name="Wang H."/>
            <person name="Li S."/>
            <person name="Jiang F."/>
            <person name="Yin L."/>
            <person name="Zhang G."/>
            <person name="Qian W."/>
            <person name="Fan W."/>
        </authorList>
    </citation>
    <scope>NUCLEOTIDE SEQUENCE [LARGE SCALE GENOMIC DNA]</scope>
    <source>
        <strain evidence="2">SZHN2017</strain>
        <tissue evidence="2">Muscle</tissue>
    </source>
</reference>
<keyword evidence="3" id="KW-1185">Reference proteome</keyword>
<accession>A0A2T7NJQ8</accession>
<feature type="region of interest" description="Disordered" evidence="1">
    <location>
        <begin position="109"/>
        <end position="163"/>
    </location>
</feature>
<feature type="compositionally biased region" description="Basic and acidic residues" evidence="1">
    <location>
        <begin position="1"/>
        <end position="23"/>
    </location>
</feature>
<dbReference type="Proteomes" id="UP000245119">
    <property type="component" value="Linkage Group LG12"/>
</dbReference>
<feature type="region of interest" description="Disordered" evidence="1">
    <location>
        <begin position="1"/>
        <end position="40"/>
    </location>
</feature>
<evidence type="ECO:0000313" key="3">
    <source>
        <dbReference type="Proteomes" id="UP000245119"/>
    </source>
</evidence>
<proteinExistence type="predicted"/>
<sequence>MIDGCEAERRHGKEQRSGRRSEEELQEGPHSSEGGWGQEEQDESCKFQFKKAILCFVLRNAVEWKETGGRANSAQVLAVDGKGSNRNVRELVSCSSALPCRLQINFQNRSKTEKLDSQMSELQTGKKSEKRPASKPATKVNMSSDAPPPDINMAADELSKLTS</sequence>
<comment type="caution">
    <text evidence="2">The sequence shown here is derived from an EMBL/GenBank/DDBJ whole genome shotgun (WGS) entry which is preliminary data.</text>
</comment>
<evidence type="ECO:0000256" key="1">
    <source>
        <dbReference type="SAM" id="MobiDB-lite"/>
    </source>
</evidence>
<evidence type="ECO:0000313" key="2">
    <source>
        <dbReference type="EMBL" id="PVD21404.1"/>
    </source>
</evidence>
<gene>
    <name evidence="2" type="ORF">C0Q70_19577</name>
</gene>
<organism evidence="2 3">
    <name type="scientific">Pomacea canaliculata</name>
    <name type="common">Golden apple snail</name>
    <dbReference type="NCBI Taxonomy" id="400727"/>
    <lineage>
        <taxon>Eukaryota</taxon>
        <taxon>Metazoa</taxon>
        <taxon>Spiralia</taxon>
        <taxon>Lophotrochozoa</taxon>
        <taxon>Mollusca</taxon>
        <taxon>Gastropoda</taxon>
        <taxon>Caenogastropoda</taxon>
        <taxon>Architaenioglossa</taxon>
        <taxon>Ampullarioidea</taxon>
        <taxon>Ampullariidae</taxon>
        <taxon>Pomacea</taxon>
    </lineage>
</organism>